<evidence type="ECO:0008006" key="3">
    <source>
        <dbReference type="Google" id="ProtNLM"/>
    </source>
</evidence>
<sequence>MQENMQKALDGGPWFNLDSFFSVKNWESNFTLKESTLIHSVIWIRLSQLPIKFYDKSFLEKMGKKLEALLKIDTSTSTTLRERGRCGVYRVHKNWPHQKILFILKST</sequence>
<organism evidence="1 2">
    <name type="scientific">Solanum commersonii</name>
    <name type="common">Commerson's wild potato</name>
    <name type="synonym">Commerson's nightshade</name>
    <dbReference type="NCBI Taxonomy" id="4109"/>
    <lineage>
        <taxon>Eukaryota</taxon>
        <taxon>Viridiplantae</taxon>
        <taxon>Streptophyta</taxon>
        <taxon>Embryophyta</taxon>
        <taxon>Tracheophyta</taxon>
        <taxon>Spermatophyta</taxon>
        <taxon>Magnoliopsida</taxon>
        <taxon>eudicotyledons</taxon>
        <taxon>Gunneridae</taxon>
        <taxon>Pentapetalae</taxon>
        <taxon>asterids</taxon>
        <taxon>lamiids</taxon>
        <taxon>Solanales</taxon>
        <taxon>Solanaceae</taxon>
        <taxon>Solanoideae</taxon>
        <taxon>Solaneae</taxon>
        <taxon>Solanum</taxon>
    </lineage>
</organism>
<dbReference type="OrthoDB" id="1305040at2759"/>
<dbReference type="AlphaFoldDB" id="A0A9J5WN71"/>
<reference evidence="1 2" key="1">
    <citation type="submission" date="2020-09" db="EMBL/GenBank/DDBJ databases">
        <title>De no assembly of potato wild relative species, Solanum commersonii.</title>
        <authorList>
            <person name="Cho K."/>
        </authorList>
    </citation>
    <scope>NUCLEOTIDE SEQUENCE [LARGE SCALE GENOMIC DNA]</scope>
    <source>
        <strain evidence="1">LZ3.2</strain>
        <tissue evidence="1">Leaf</tissue>
    </source>
</reference>
<comment type="caution">
    <text evidence="1">The sequence shown here is derived from an EMBL/GenBank/DDBJ whole genome shotgun (WGS) entry which is preliminary data.</text>
</comment>
<evidence type="ECO:0000313" key="2">
    <source>
        <dbReference type="Proteomes" id="UP000824120"/>
    </source>
</evidence>
<dbReference type="EMBL" id="JACXVP010000011">
    <property type="protein sequence ID" value="KAG5576797.1"/>
    <property type="molecule type" value="Genomic_DNA"/>
</dbReference>
<accession>A0A9J5WN71</accession>
<keyword evidence="2" id="KW-1185">Reference proteome</keyword>
<proteinExistence type="predicted"/>
<evidence type="ECO:0000313" key="1">
    <source>
        <dbReference type="EMBL" id="KAG5576797.1"/>
    </source>
</evidence>
<dbReference type="Proteomes" id="UP000824120">
    <property type="component" value="Chromosome 11"/>
</dbReference>
<gene>
    <name evidence="1" type="ORF">H5410_056931</name>
</gene>
<dbReference type="PANTHER" id="PTHR31286">
    <property type="entry name" value="GLYCINE-RICH CELL WALL STRUCTURAL PROTEIN 1.8-LIKE"/>
    <property type="match status" value="1"/>
</dbReference>
<name>A0A9J5WN71_SOLCO</name>
<protein>
    <recommendedName>
        <fullName evidence="3">DUF4283 domain-containing protein</fullName>
    </recommendedName>
</protein>
<dbReference type="InterPro" id="IPR040256">
    <property type="entry name" value="At4g02000-like"/>
</dbReference>
<dbReference type="PANTHER" id="PTHR31286:SF99">
    <property type="entry name" value="DUF4283 DOMAIN-CONTAINING PROTEIN"/>
    <property type="match status" value="1"/>
</dbReference>